<sequence>MSMNLKEGDRYVVNHGEGLTTVDFGSNVSLAEKLMQHGVGTVELVEQKLSLDSESKNGGAELGVQNHEVSRTMEE</sequence>
<evidence type="ECO:0000313" key="3">
    <source>
        <dbReference type="Proteomes" id="UP000287651"/>
    </source>
</evidence>
<comment type="caution">
    <text evidence="2">The sequence shown here is derived from an EMBL/GenBank/DDBJ whole genome shotgun (WGS) entry which is preliminary data.</text>
</comment>
<evidence type="ECO:0000313" key="2">
    <source>
        <dbReference type="EMBL" id="RRT44351.1"/>
    </source>
</evidence>
<evidence type="ECO:0000256" key="1">
    <source>
        <dbReference type="SAM" id="MobiDB-lite"/>
    </source>
</evidence>
<proteinExistence type="predicted"/>
<protein>
    <submittedName>
        <fullName evidence="2">Uncharacterized protein</fullName>
    </submittedName>
</protein>
<dbReference type="EMBL" id="AMZH03016517">
    <property type="protein sequence ID" value="RRT44351.1"/>
    <property type="molecule type" value="Genomic_DNA"/>
</dbReference>
<accession>A0A426XYG2</accession>
<reference evidence="2 3" key="1">
    <citation type="journal article" date="2014" name="Agronomy (Basel)">
        <title>A Draft Genome Sequence for Ensete ventricosum, the Drought-Tolerant Tree Against Hunger.</title>
        <authorList>
            <person name="Harrison J."/>
            <person name="Moore K.A."/>
            <person name="Paszkiewicz K."/>
            <person name="Jones T."/>
            <person name="Grant M."/>
            <person name="Ambacheew D."/>
            <person name="Muzemil S."/>
            <person name="Studholme D.J."/>
        </authorList>
    </citation>
    <scope>NUCLEOTIDE SEQUENCE [LARGE SCALE GENOMIC DNA]</scope>
</reference>
<name>A0A426XYG2_ENSVE</name>
<gene>
    <name evidence="2" type="ORF">B296_00036507</name>
</gene>
<feature type="region of interest" description="Disordered" evidence="1">
    <location>
        <begin position="52"/>
        <end position="75"/>
    </location>
</feature>
<organism evidence="2 3">
    <name type="scientific">Ensete ventricosum</name>
    <name type="common">Abyssinian banana</name>
    <name type="synonym">Musa ensete</name>
    <dbReference type="NCBI Taxonomy" id="4639"/>
    <lineage>
        <taxon>Eukaryota</taxon>
        <taxon>Viridiplantae</taxon>
        <taxon>Streptophyta</taxon>
        <taxon>Embryophyta</taxon>
        <taxon>Tracheophyta</taxon>
        <taxon>Spermatophyta</taxon>
        <taxon>Magnoliopsida</taxon>
        <taxon>Liliopsida</taxon>
        <taxon>Zingiberales</taxon>
        <taxon>Musaceae</taxon>
        <taxon>Ensete</taxon>
    </lineage>
</organism>
<dbReference type="AlphaFoldDB" id="A0A426XYG2"/>
<dbReference type="Proteomes" id="UP000287651">
    <property type="component" value="Unassembled WGS sequence"/>
</dbReference>